<feature type="region of interest" description="Disordered" evidence="1">
    <location>
        <begin position="148"/>
        <end position="225"/>
    </location>
</feature>
<dbReference type="AlphaFoldDB" id="A0A6G1KD50"/>
<evidence type="ECO:0000256" key="1">
    <source>
        <dbReference type="SAM" id="MobiDB-lite"/>
    </source>
</evidence>
<sequence length="396" mass="44601">MVRPGRAHVRMAPRKQIKGKQKAPINKTAEAIASKHVQDHGEDYLPACFAYHQVWSYQFRPIFVPGQQIGFRVKVAGNKREPSSLGRTRSVEAPGRREIPPQSPAKIARALLKAKHVIFAYVPLKPGIVGRAIHKFTVSNILKSMEHEGVKARHRSPPPEHSEWKDASYSEDSDSDAHNKHPSAEKDDFPTTAPTDNSPHEYDLTHPHPHPHPNPNPRRGKRTTLDKNNNRKLKLAMEPHPVVDLSSLPHNLHPGTIEYWDWLIAAGYLDENLNVRKQQPEAPKQVDIQSAPIQDTKGDAKVAEDSPVPDSVTRGFDEANPKPLKPKPKPKTTRSKFTMAPPGRPDTTERFFVVPLEYDNEVQNRSARVPLPPRTTFGWLDSANDEEEEVLTPRAR</sequence>
<organism evidence="2 3">
    <name type="scientific">Pleomassaria siparia CBS 279.74</name>
    <dbReference type="NCBI Taxonomy" id="1314801"/>
    <lineage>
        <taxon>Eukaryota</taxon>
        <taxon>Fungi</taxon>
        <taxon>Dikarya</taxon>
        <taxon>Ascomycota</taxon>
        <taxon>Pezizomycotina</taxon>
        <taxon>Dothideomycetes</taxon>
        <taxon>Pleosporomycetidae</taxon>
        <taxon>Pleosporales</taxon>
        <taxon>Pleomassariaceae</taxon>
        <taxon>Pleomassaria</taxon>
    </lineage>
</organism>
<feature type="region of interest" description="Disordered" evidence="1">
    <location>
        <begin position="367"/>
        <end position="396"/>
    </location>
</feature>
<feature type="compositionally biased region" description="Basic and acidic residues" evidence="1">
    <location>
        <begin position="175"/>
        <end position="189"/>
    </location>
</feature>
<feature type="region of interest" description="Disordered" evidence="1">
    <location>
        <begin position="280"/>
        <end position="348"/>
    </location>
</feature>
<name>A0A6G1KD50_9PLEO</name>
<accession>A0A6G1KD50</accession>
<dbReference type="Proteomes" id="UP000799428">
    <property type="component" value="Unassembled WGS sequence"/>
</dbReference>
<feature type="region of interest" description="Disordered" evidence="1">
    <location>
        <begin position="1"/>
        <end position="25"/>
    </location>
</feature>
<dbReference type="EMBL" id="MU005769">
    <property type="protein sequence ID" value="KAF2710287.1"/>
    <property type="molecule type" value="Genomic_DNA"/>
</dbReference>
<gene>
    <name evidence="2" type="ORF">K504DRAFT_454605</name>
</gene>
<evidence type="ECO:0000313" key="3">
    <source>
        <dbReference type="Proteomes" id="UP000799428"/>
    </source>
</evidence>
<reference evidence="2" key="1">
    <citation type="journal article" date="2020" name="Stud. Mycol.">
        <title>101 Dothideomycetes genomes: a test case for predicting lifestyles and emergence of pathogens.</title>
        <authorList>
            <person name="Haridas S."/>
            <person name="Albert R."/>
            <person name="Binder M."/>
            <person name="Bloem J."/>
            <person name="Labutti K."/>
            <person name="Salamov A."/>
            <person name="Andreopoulos B."/>
            <person name="Baker S."/>
            <person name="Barry K."/>
            <person name="Bills G."/>
            <person name="Bluhm B."/>
            <person name="Cannon C."/>
            <person name="Castanera R."/>
            <person name="Culley D."/>
            <person name="Daum C."/>
            <person name="Ezra D."/>
            <person name="Gonzalez J."/>
            <person name="Henrissat B."/>
            <person name="Kuo A."/>
            <person name="Liang C."/>
            <person name="Lipzen A."/>
            <person name="Lutzoni F."/>
            <person name="Magnuson J."/>
            <person name="Mondo S."/>
            <person name="Nolan M."/>
            <person name="Ohm R."/>
            <person name="Pangilinan J."/>
            <person name="Park H.-J."/>
            <person name="Ramirez L."/>
            <person name="Alfaro M."/>
            <person name="Sun H."/>
            <person name="Tritt A."/>
            <person name="Yoshinaga Y."/>
            <person name="Zwiers L.-H."/>
            <person name="Turgeon B."/>
            <person name="Goodwin S."/>
            <person name="Spatafora J."/>
            <person name="Crous P."/>
            <person name="Grigoriev I."/>
        </authorList>
    </citation>
    <scope>NUCLEOTIDE SEQUENCE</scope>
    <source>
        <strain evidence="2">CBS 279.74</strain>
    </source>
</reference>
<protein>
    <submittedName>
        <fullName evidence="2">Uncharacterized protein</fullName>
    </submittedName>
</protein>
<feature type="region of interest" description="Disordered" evidence="1">
    <location>
        <begin position="80"/>
        <end position="101"/>
    </location>
</feature>
<keyword evidence="3" id="KW-1185">Reference proteome</keyword>
<feature type="compositionally biased region" description="Basic and acidic residues" evidence="1">
    <location>
        <begin position="148"/>
        <end position="168"/>
    </location>
</feature>
<feature type="compositionally biased region" description="Basic residues" evidence="1">
    <location>
        <begin position="324"/>
        <end position="334"/>
    </location>
</feature>
<feature type="compositionally biased region" description="Basic residues" evidence="1">
    <location>
        <begin position="1"/>
        <end position="21"/>
    </location>
</feature>
<evidence type="ECO:0000313" key="2">
    <source>
        <dbReference type="EMBL" id="KAF2710287.1"/>
    </source>
</evidence>
<proteinExistence type="predicted"/>